<protein>
    <submittedName>
        <fullName evidence="7">9889_t:CDS:1</fullName>
    </submittedName>
</protein>
<evidence type="ECO:0000256" key="1">
    <source>
        <dbReference type="ARBA" id="ARBA00022598"/>
    </source>
</evidence>
<evidence type="ECO:0000256" key="5">
    <source>
        <dbReference type="ARBA" id="ARBA00023146"/>
    </source>
</evidence>
<keyword evidence="1" id="KW-0436">Ligase</keyword>
<dbReference type="AlphaFoldDB" id="A0A9N9J3A5"/>
<dbReference type="GO" id="GO:0004812">
    <property type="term" value="F:aminoacyl-tRNA ligase activity"/>
    <property type="evidence" value="ECO:0007669"/>
    <property type="project" value="UniProtKB-KW"/>
</dbReference>
<evidence type="ECO:0000313" key="8">
    <source>
        <dbReference type="Proteomes" id="UP000789508"/>
    </source>
</evidence>
<name>A0A9N9J3A5_9GLOM</name>
<dbReference type="OrthoDB" id="10264412at2759"/>
<evidence type="ECO:0000256" key="3">
    <source>
        <dbReference type="ARBA" id="ARBA00022840"/>
    </source>
</evidence>
<dbReference type="Gene3D" id="1.10.730.20">
    <property type="match status" value="1"/>
</dbReference>
<dbReference type="SUPFAM" id="SSF47323">
    <property type="entry name" value="Anticodon-binding domain of a subclass of class I aminoacyl-tRNA synthetases"/>
    <property type="match status" value="1"/>
</dbReference>
<feature type="domain" description="Methionyl/Valyl/Leucyl/Isoleucyl-tRNA synthetase anticodon-binding" evidence="6">
    <location>
        <begin position="1"/>
        <end position="82"/>
    </location>
</feature>
<keyword evidence="8" id="KW-1185">Reference proteome</keyword>
<dbReference type="Pfam" id="PF08264">
    <property type="entry name" value="Anticodon_1"/>
    <property type="match status" value="1"/>
</dbReference>
<keyword evidence="2" id="KW-0547">Nucleotide-binding</keyword>
<sequence>LLKIISPILPFLAEEVYQNIPFLFGFAGQESIHLVNYSPILPPSPDSERKAELITDFFLPLRQDVYQTLEKTRQEKELLLVAEVEIRETKEEDMREGNFCLVK</sequence>
<dbReference type="EMBL" id="CAJVPS010047488">
    <property type="protein sequence ID" value="CAG8763029.1"/>
    <property type="molecule type" value="Genomic_DNA"/>
</dbReference>
<comment type="caution">
    <text evidence="7">The sequence shown here is derived from an EMBL/GenBank/DDBJ whole genome shotgun (WGS) entry which is preliminary data.</text>
</comment>
<feature type="non-terminal residue" evidence="7">
    <location>
        <position position="103"/>
    </location>
</feature>
<accession>A0A9N9J3A5</accession>
<reference evidence="7" key="1">
    <citation type="submission" date="2021-06" db="EMBL/GenBank/DDBJ databases">
        <authorList>
            <person name="Kallberg Y."/>
            <person name="Tangrot J."/>
            <person name="Rosling A."/>
        </authorList>
    </citation>
    <scope>NUCLEOTIDE SEQUENCE</scope>
    <source>
        <strain evidence="7">FL130A</strain>
    </source>
</reference>
<keyword evidence="3" id="KW-0067">ATP-binding</keyword>
<evidence type="ECO:0000256" key="2">
    <source>
        <dbReference type="ARBA" id="ARBA00022741"/>
    </source>
</evidence>
<dbReference type="Proteomes" id="UP000789508">
    <property type="component" value="Unassembled WGS sequence"/>
</dbReference>
<evidence type="ECO:0000256" key="4">
    <source>
        <dbReference type="ARBA" id="ARBA00022917"/>
    </source>
</evidence>
<dbReference type="GO" id="GO:0005524">
    <property type="term" value="F:ATP binding"/>
    <property type="evidence" value="ECO:0007669"/>
    <property type="project" value="UniProtKB-KW"/>
</dbReference>
<dbReference type="InterPro" id="IPR009080">
    <property type="entry name" value="tRNAsynth_Ia_anticodon-bd"/>
</dbReference>
<feature type="non-terminal residue" evidence="7">
    <location>
        <position position="1"/>
    </location>
</feature>
<dbReference type="GO" id="GO:0006418">
    <property type="term" value="P:tRNA aminoacylation for protein translation"/>
    <property type="evidence" value="ECO:0007669"/>
    <property type="project" value="InterPro"/>
</dbReference>
<dbReference type="InterPro" id="IPR013155">
    <property type="entry name" value="M/V/L/I-tRNA-synth_anticd-bd"/>
</dbReference>
<keyword evidence="4" id="KW-0648">Protein biosynthesis</keyword>
<proteinExistence type="predicted"/>
<organism evidence="7 8">
    <name type="scientific">Ambispora leptoticha</name>
    <dbReference type="NCBI Taxonomy" id="144679"/>
    <lineage>
        <taxon>Eukaryota</taxon>
        <taxon>Fungi</taxon>
        <taxon>Fungi incertae sedis</taxon>
        <taxon>Mucoromycota</taxon>
        <taxon>Glomeromycotina</taxon>
        <taxon>Glomeromycetes</taxon>
        <taxon>Archaeosporales</taxon>
        <taxon>Ambisporaceae</taxon>
        <taxon>Ambispora</taxon>
    </lineage>
</organism>
<evidence type="ECO:0000313" key="7">
    <source>
        <dbReference type="EMBL" id="CAG8763029.1"/>
    </source>
</evidence>
<gene>
    <name evidence="7" type="ORF">ALEPTO_LOCUS13737</name>
</gene>
<keyword evidence="5" id="KW-0030">Aminoacyl-tRNA synthetase</keyword>
<evidence type="ECO:0000259" key="6">
    <source>
        <dbReference type="Pfam" id="PF08264"/>
    </source>
</evidence>